<keyword evidence="4" id="KW-1185">Reference proteome</keyword>
<dbReference type="EMBL" id="LWMT01000018">
    <property type="protein sequence ID" value="KZX17451.1"/>
    <property type="molecule type" value="Genomic_DNA"/>
</dbReference>
<dbReference type="AlphaFoldDB" id="A0A166F9V0"/>
<dbReference type="CDD" id="cd00761">
    <property type="entry name" value="Glyco_tranf_GTA_type"/>
    <property type="match status" value="1"/>
</dbReference>
<feature type="domain" description="Glycosyltransferase 2-like" evidence="2">
    <location>
        <begin position="622"/>
        <end position="781"/>
    </location>
</feature>
<evidence type="ECO:0000313" key="3">
    <source>
        <dbReference type="EMBL" id="KZX17451.1"/>
    </source>
</evidence>
<dbReference type="PANTHER" id="PTHR22916:SF3">
    <property type="entry name" value="UDP-GLCNAC:BETAGAL BETA-1,3-N-ACETYLGLUCOSAMINYLTRANSFERASE-LIKE PROTEIN 1"/>
    <property type="match status" value="1"/>
</dbReference>
<feature type="domain" description="Glycosyl transferase family 1" evidence="1">
    <location>
        <begin position="376"/>
        <end position="520"/>
    </location>
</feature>
<dbReference type="STRING" id="55758.MBFIL_01620"/>
<dbReference type="PATRIC" id="fig|55758.3.peg.181"/>
<accession>A0A166F9V0</accession>
<dbReference type="Pfam" id="PF04464">
    <property type="entry name" value="Glyphos_transf"/>
    <property type="match status" value="1"/>
</dbReference>
<dbReference type="GO" id="GO:0047355">
    <property type="term" value="F:CDP-glycerol glycerophosphotransferase activity"/>
    <property type="evidence" value="ECO:0007669"/>
    <property type="project" value="InterPro"/>
</dbReference>
<evidence type="ECO:0000259" key="2">
    <source>
        <dbReference type="Pfam" id="PF00535"/>
    </source>
</evidence>
<dbReference type="Pfam" id="PF00534">
    <property type="entry name" value="Glycos_transf_1"/>
    <property type="match status" value="1"/>
</dbReference>
<dbReference type="InterPro" id="IPR001296">
    <property type="entry name" value="Glyco_trans_1"/>
</dbReference>
<dbReference type="InterPro" id="IPR007554">
    <property type="entry name" value="Glycerophosphate_synth"/>
</dbReference>
<dbReference type="InterPro" id="IPR001173">
    <property type="entry name" value="Glyco_trans_2-like"/>
</dbReference>
<dbReference type="PANTHER" id="PTHR22916">
    <property type="entry name" value="GLYCOSYLTRANSFERASE"/>
    <property type="match status" value="1"/>
</dbReference>
<dbReference type="Pfam" id="PF00535">
    <property type="entry name" value="Glycos_transf_2"/>
    <property type="match status" value="1"/>
</dbReference>
<gene>
    <name evidence="3" type="primary">epsJ</name>
    <name evidence="3" type="ORF">MBFIL_01620</name>
</gene>
<evidence type="ECO:0000313" key="4">
    <source>
        <dbReference type="Proteomes" id="UP000077066"/>
    </source>
</evidence>
<dbReference type="EC" id="2.4.-.-" evidence="3"/>
<dbReference type="Proteomes" id="UP000077066">
    <property type="component" value="Unassembled WGS sequence"/>
</dbReference>
<dbReference type="SUPFAM" id="SSF53756">
    <property type="entry name" value="UDP-Glycosyltransferase/glycogen phosphorylase"/>
    <property type="match status" value="2"/>
</dbReference>
<dbReference type="InterPro" id="IPR029044">
    <property type="entry name" value="Nucleotide-diphossugar_trans"/>
</dbReference>
<protein>
    <submittedName>
        <fullName evidence="3">Putative glycosyltransferase EpsJ</fullName>
        <ecNumber evidence="3">2.4.-.-</ecNumber>
    </submittedName>
</protein>
<dbReference type="GO" id="GO:0016758">
    <property type="term" value="F:hexosyltransferase activity"/>
    <property type="evidence" value="ECO:0007669"/>
    <property type="project" value="UniProtKB-ARBA"/>
</dbReference>
<keyword evidence="3" id="KW-0328">Glycosyltransferase</keyword>
<dbReference type="OrthoDB" id="132546at2157"/>
<sequence length="939" mass="111252">MGLPLDKKIILYAPTFRERGKVSLPFNPIKLIESLHNPDEFIFIVKLHYLSWLDQSIHNYKIVDYTNYSEIFDSLLNNYNMIDYTNYSEISDLMLISDMLISDYSSLILDYSILNKPIVLFQYDKEEYFKNRGVYFDFKDFIPSKQIVQKKEELYKLMSSELENDNSKMKEFFYPYENGNSTKKIVKALDFDDSPRRSKEIIFLVNELNQVGGVHSFILNMAKYYKIKYNSKIFVMAIKEFHHDENLVKIFESEYIDFTLCTQTNTYACKTILSNTNGYVISLQFSAHLHFQNFLKDKNSILMFHGDVKDIISKNIYQWHLDSLNSYKFYNYKKLIVLSEKQEDLLKHHLNMDIQKKLTSITNSIELDYTPLKQSPETNFAYIGRLSKDKNVMALIDIGKEIKKQNLDFKINIYGTGNLLNKIKNEIKNNELENILFLRGYEEDKEKIFKNNRALILVSKTEGFPLVILEAYSYNKPVILFNSFTSASDIVNDYKTGFLVNPYDYSEFIEKMKKVNEIKEENIKKQLEKFNNEKIFKKWNSLLSQIENEIEVKPRNNKHPSKSKAETVQKSNLKLKNKGKNRGKTKITKRKAINYLSKHLPRSTKKLKSIVYKLQGKKPFISVIIPCYNSTETVKDAIKSVLRQKRKNIEIIVIDDGSEDRVEDIVKRFNSFKIKYYFKEHSGLGMTRNYGIEKAIGKYLFFLDSDDEITKNSLNALVKFAEHKKLDVVSGLTKRYHKKTQNEDLWFPSLYNKKHIDDIKTRLNLYNDTLSTNKIYRKDYLIDNNILFKNNLYEDKIFTTEIYTKTEKIGILNQIVYIWNVREDNSSITTSINPENFKERIKSINTCWDYLPEYRKPYTFSFFMNHDMRIYINKFKFFTEEEKKEIFEIIKEFCNKYGEYLYPMFTGSKIRLKLIQCVIDDNYEDFLKIANIKSNNINS</sequence>
<proteinExistence type="predicted"/>
<comment type="caution">
    <text evidence="3">The sequence shown here is derived from an EMBL/GenBank/DDBJ whole genome shotgun (WGS) entry which is preliminary data.</text>
</comment>
<dbReference type="SUPFAM" id="SSF53448">
    <property type="entry name" value="Nucleotide-diphospho-sugar transferases"/>
    <property type="match status" value="1"/>
</dbReference>
<reference evidence="3 4" key="1">
    <citation type="submission" date="2016-04" db="EMBL/GenBank/DDBJ databases">
        <title>Genome sequence of Methanobrevibacter filiformis DSM 11501.</title>
        <authorList>
            <person name="Poehlein A."/>
            <person name="Seedorf H."/>
            <person name="Daniel R."/>
        </authorList>
    </citation>
    <scope>NUCLEOTIDE SEQUENCE [LARGE SCALE GENOMIC DNA]</scope>
    <source>
        <strain evidence="3 4">DSM 11501</strain>
    </source>
</reference>
<dbReference type="Gene3D" id="3.40.50.2000">
    <property type="entry name" value="Glycogen Phosphorylase B"/>
    <property type="match status" value="2"/>
</dbReference>
<dbReference type="GO" id="GO:0016020">
    <property type="term" value="C:membrane"/>
    <property type="evidence" value="ECO:0007669"/>
    <property type="project" value="InterPro"/>
</dbReference>
<organism evidence="3 4">
    <name type="scientific">Methanobrevibacter filiformis</name>
    <dbReference type="NCBI Taxonomy" id="55758"/>
    <lineage>
        <taxon>Archaea</taxon>
        <taxon>Methanobacteriati</taxon>
        <taxon>Methanobacteriota</taxon>
        <taxon>Methanomada group</taxon>
        <taxon>Methanobacteria</taxon>
        <taxon>Methanobacteriales</taxon>
        <taxon>Methanobacteriaceae</taxon>
        <taxon>Methanobrevibacter</taxon>
    </lineage>
</organism>
<evidence type="ECO:0000259" key="1">
    <source>
        <dbReference type="Pfam" id="PF00534"/>
    </source>
</evidence>
<dbReference type="InterPro" id="IPR043148">
    <property type="entry name" value="TagF_C"/>
</dbReference>
<keyword evidence="3" id="KW-0808">Transferase</keyword>
<dbReference type="Gene3D" id="3.40.50.12580">
    <property type="match status" value="1"/>
</dbReference>
<dbReference type="Gene3D" id="3.90.550.10">
    <property type="entry name" value="Spore Coat Polysaccharide Biosynthesis Protein SpsA, Chain A"/>
    <property type="match status" value="1"/>
</dbReference>
<name>A0A166F9V0_9EURY</name>